<dbReference type="SUPFAM" id="SSF82649">
    <property type="entry name" value="SufE/NifU"/>
    <property type="match status" value="1"/>
</dbReference>
<evidence type="ECO:0000313" key="2">
    <source>
        <dbReference type="Proteomes" id="UP001217500"/>
    </source>
</evidence>
<organism evidence="1 2">
    <name type="scientific">Gimibacter soli</name>
    <dbReference type="NCBI Taxonomy" id="3024400"/>
    <lineage>
        <taxon>Bacteria</taxon>
        <taxon>Pseudomonadati</taxon>
        <taxon>Pseudomonadota</taxon>
        <taxon>Alphaproteobacteria</taxon>
        <taxon>Kordiimonadales</taxon>
        <taxon>Temperatibacteraceae</taxon>
        <taxon>Gimibacter</taxon>
    </lineage>
</organism>
<sequence length="137" mass="14758">MAELYTKEILRLTTRIPLTERLAAPDITVVKTSRLCGSRLTADANVKDGVITHFGQEVKACALGQATAAIVGSHVIGLDKATFEDINTRFRHMVATGEADFPEAWADLALLAPVKDHPGRKGSVMLPFDVLAEVFGV</sequence>
<dbReference type="GO" id="GO:0016226">
    <property type="term" value="P:iron-sulfur cluster assembly"/>
    <property type="evidence" value="ECO:0007669"/>
    <property type="project" value="InterPro"/>
</dbReference>
<reference evidence="1" key="1">
    <citation type="submission" date="2023-01" db="EMBL/GenBank/DDBJ databases">
        <title>The genome sequence of Kordiimonadaceae bacterium 6D33.</title>
        <authorList>
            <person name="Liu Y."/>
        </authorList>
    </citation>
    <scope>NUCLEOTIDE SEQUENCE</scope>
    <source>
        <strain evidence="1">6D33</strain>
    </source>
</reference>
<dbReference type="RefSeq" id="WP_289504788.1">
    <property type="nucleotide sequence ID" value="NZ_CP116805.1"/>
</dbReference>
<dbReference type="GO" id="GO:0005506">
    <property type="term" value="F:iron ion binding"/>
    <property type="evidence" value="ECO:0007669"/>
    <property type="project" value="InterPro"/>
</dbReference>
<gene>
    <name evidence="1" type="ORF">PH603_04585</name>
</gene>
<dbReference type="CDD" id="cd06664">
    <property type="entry name" value="IscU_like"/>
    <property type="match status" value="1"/>
</dbReference>
<keyword evidence="2" id="KW-1185">Reference proteome</keyword>
<proteinExistence type="predicted"/>
<name>A0AAF0BMT6_9PROT</name>
<dbReference type="AlphaFoldDB" id="A0AAF0BMT6"/>
<dbReference type="Proteomes" id="UP001217500">
    <property type="component" value="Chromosome"/>
</dbReference>
<dbReference type="KEGG" id="gso:PH603_04585"/>
<dbReference type="Gene3D" id="3.90.1010.10">
    <property type="match status" value="1"/>
</dbReference>
<evidence type="ECO:0000313" key="1">
    <source>
        <dbReference type="EMBL" id="WCL55035.1"/>
    </source>
</evidence>
<accession>A0AAF0BMT6</accession>
<protein>
    <submittedName>
        <fullName evidence="1">Iron-sulfur cluster assembly scaffold protein</fullName>
    </submittedName>
</protein>
<dbReference type="GO" id="GO:0051536">
    <property type="term" value="F:iron-sulfur cluster binding"/>
    <property type="evidence" value="ECO:0007669"/>
    <property type="project" value="InterPro"/>
</dbReference>
<dbReference type="InterPro" id="IPR002871">
    <property type="entry name" value="NIF_FeS_clus_asmbl_NifU_N"/>
</dbReference>
<dbReference type="EMBL" id="CP116805">
    <property type="protein sequence ID" value="WCL55035.1"/>
    <property type="molecule type" value="Genomic_DNA"/>
</dbReference>